<evidence type="ECO:0000259" key="1">
    <source>
        <dbReference type="Pfam" id="PF18853"/>
    </source>
</evidence>
<dbReference type="AlphaFoldDB" id="A0A923GBP8"/>
<protein>
    <recommendedName>
        <fullName evidence="1">Large polyvalent protein associated domain-containing protein</fullName>
    </recommendedName>
</protein>
<dbReference type="Pfam" id="PF18853">
    <property type="entry name" value="LPD37"/>
    <property type="match status" value="1"/>
</dbReference>
<dbReference type="InterPro" id="IPR041196">
    <property type="entry name" value="LPD37"/>
</dbReference>
<dbReference type="RefSeq" id="WP_186734339.1">
    <property type="nucleotide sequence ID" value="NZ_JABWRJ020000001.1"/>
</dbReference>
<feature type="domain" description="Large polyvalent protein associated" evidence="1">
    <location>
        <begin position="15"/>
        <end position="243"/>
    </location>
</feature>
<gene>
    <name evidence="2" type="ORF">HU751_19140</name>
</gene>
<evidence type="ECO:0000313" key="2">
    <source>
        <dbReference type="EMBL" id="MBC3447899.1"/>
    </source>
</evidence>
<comment type="caution">
    <text evidence="2">The sequence shown here is derived from an EMBL/GenBank/DDBJ whole genome shotgun (WGS) entry which is preliminary data.</text>
</comment>
<name>A0A923GBP8_9PSED</name>
<reference evidence="2" key="2">
    <citation type="submission" date="2020-07" db="EMBL/GenBank/DDBJ databases">
        <authorList>
            <person name="Lood C."/>
            <person name="Girard L."/>
        </authorList>
    </citation>
    <scope>NUCLEOTIDE SEQUENCE</scope>
    <source>
        <strain evidence="2">BW13M1</strain>
    </source>
</reference>
<accession>A0A923GBP8</accession>
<sequence length="273" mass="30119">MSEHRIFAAQWLLAIAADELFQTPRTDEGNLVSIIRRLLPDTAHLNTLDAEDYPETFQFEFEGPLQFDVYVGPIKVWLDISDNRPGRGGSAVYSGVASFARNTRRVFIGDPDGLSDLALRRRTDAMLSSAIKYGTTDHLAPHQYQREGNSTLGVPPLPWTHGHTLDNIQSMIETGVASLASCVPEICNAIYEFESKTFVDAEGRPLLETVLGGWSDKLARSGEARAGLATLKRNILLRSLVCQTAESGSALLEQALREPHQLLEGSDLFGIFY</sequence>
<dbReference type="EMBL" id="JABWRJ010000028">
    <property type="protein sequence ID" value="MBC3447899.1"/>
    <property type="molecule type" value="Genomic_DNA"/>
</dbReference>
<organism evidence="2">
    <name type="scientific">Pseudomonas peradeniyensis</name>
    <dbReference type="NCBI Taxonomy" id="2745488"/>
    <lineage>
        <taxon>Bacteria</taxon>
        <taxon>Pseudomonadati</taxon>
        <taxon>Pseudomonadota</taxon>
        <taxon>Gammaproteobacteria</taxon>
        <taxon>Pseudomonadales</taxon>
        <taxon>Pseudomonadaceae</taxon>
        <taxon>Pseudomonas</taxon>
    </lineage>
</organism>
<reference evidence="2" key="1">
    <citation type="journal article" date="2020" name="Microorganisms">
        <title>Reliable Identification of Environmental Pseudomonas Isolates Using the rpoD Gene.</title>
        <authorList>
            <consortium name="The Broad Institute Genome Sequencing Platform"/>
            <person name="Girard L."/>
            <person name="Lood C."/>
            <person name="Rokni-Zadeh H."/>
            <person name="van Noort V."/>
            <person name="Lavigne R."/>
            <person name="De Mot R."/>
        </authorList>
    </citation>
    <scope>NUCLEOTIDE SEQUENCE</scope>
    <source>
        <strain evidence="2">BW13M1</strain>
    </source>
</reference>
<proteinExistence type="predicted"/>